<organism evidence="8 9">
    <name type="scientific">Erinaceus europaeus</name>
    <name type="common">Western European hedgehog</name>
    <dbReference type="NCBI Taxonomy" id="9365"/>
    <lineage>
        <taxon>Eukaryota</taxon>
        <taxon>Metazoa</taxon>
        <taxon>Chordata</taxon>
        <taxon>Craniata</taxon>
        <taxon>Vertebrata</taxon>
        <taxon>Euteleostomi</taxon>
        <taxon>Mammalia</taxon>
        <taxon>Eutheria</taxon>
        <taxon>Laurasiatheria</taxon>
        <taxon>Eulipotyphla</taxon>
        <taxon>Erinaceidae</taxon>
        <taxon>Erinaceinae</taxon>
        <taxon>Erinaceus</taxon>
    </lineage>
</organism>
<evidence type="ECO:0000256" key="5">
    <source>
        <dbReference type="ARBA" id="ARBA00023065"/>
    </source>
</evidence>
<keyword evidence="5 7" id="KW-0406">Ion transport</keyword>
<dbReference type="PANTHER" id="PTHR14132">
    <property type="entry name" value="SODIUM/POTASSIUM-TRANSPORTING ATPASE SUBUNIT GAMMA"/>
    <property type="match status" value="1"/>
</dbReference>
<evidence type="ECO:0000256" key="6">
    <source>
        <dbReference type="ARBA" id="ARBA00023136"/>
    </source>
</evidence>
<evidence type="ECO:0000256" key="1">
    <source>
        <dbReference type="ARBA" id="ARBA00004167"/>
    </source>
</evidence>
<dbReference type="GeneID" id="132542434"/>
<evidence type="ECO:0000256" key="2">
    <source>
        <dbReference type="ARBA" id="ARBA00005948"/>
    </source>
</evidence>
<evidence type="ECO:0000256" key="7">
    <source>
        <dbReference type="RuleBase" id="RU364131"/>
    </source>
</evidence>
<comment type="subcellular location">
    <subcellularLocation>
        <location evidence="1">Membrane</location>
        <topology evidence="1">Single-pass membrane protein</topology>
    </subcellularLocation>
</comment>
<name>A0ABM3YIZ0_ERIEU</name>
<accession>A0ABM3YIZ0</accession>
<evidence type="ECO:0000256" key="3">
    <source>
        <dbReference type="ARBA" id="ARBA00022448"/>
    </source>
</evidence>
<dbReference type="InterPro" id="IPR047283">
    <property type="entry name" value="FXYD4"/>
</dbReference>
<dbReference type="Pfam" id="PF02038">
    <property type="entry name" value="ATP1G1_PLM_MAT8"/>
    <property type="match status" value="1"/>
</dbReference>
<dbReference type="CDD" id="cd20322">
    <property type="entry name" value="FXYD4"/>
    <property type="match status" value="1"/>
</dbReference>
<comment type="similarity">
    <text evidence="2 7">Belongs to the FXYD family.</text>
</comment>
<gene>
    <name evidence="9" type="primary">LOC132542434</name>
</gene>
<keyword evidence="7" id="KW-0732">Signal</keyword>
<keyword evidence="8" id="KW-1185">Reference proteome</keyword>
<keyword evidence="7" id="KW-1133">Transmembrane helix</keyword>
<feature type="transmembrane region" description="Helical" evidence="7">
    <location>
        <begin position="30"/>
        <end position="52"/>
    </location>
</feature>
<proteinExistence type="inferred from homology"/>
<keyword evidence="4 7" id="KW-0812">Transmembrane</keyword>
<sequence>MGLISGHLLLLMASLPALEASEAIDESSPFYYYWETLQLAGVLCLVGIAFVLSNECKCKTKKEQSPVPESAVPFIVPGSVRT</sequence>
<keyword evidence="3 7" id="KW-0813">Transport</keyword>
<reference evidence="9" key="1">
    <citation type="submission" date="2025-08" db="UniProtKB">
        <authorList>
            <consortium name="RefSeq"/>
        </authorList>
    </citation>
    <scope>IDENTIFICATION</scope>
</reference>
<evidence type="ECO:0000256" key="4">
    <source>
        <dbReference type="ARBA" id="ARBA00022692"/>
    </source>
</evidence>
<dbReference type="PANTHER" id="PTHR14132:SF10">
    <property type="entry name" value="FXYD DOMAIN-CONTAINING ION TRANSPORT REGULATOR 4"/>
    <property type="match status" value="1"/>
</dbReference>
<protein>
    <recommendedName>
        <fullName evidence="7">FXYD domain-containing ion transport regulator</fullName>
    </recommendedName>
</protein>
<evidence type="ECO:0000313" key="9">
    <source>
        <dbReference type="RefSeq" id="XP_060061035.1"/>
    </source>
</evidence>
<feature type="chain" id="PRO_5044996627" description="FXYD domain-containing ion transport regulator" evidence="7">
    <location>
        <begin position="21"/>
        <end position="82"/>
    </location>
</feature>
<dbReference type="Proteomes" id="UP001652624">
    <property type="component" value="Chromosome 13"/>
</dbReference>
<evidence type="ECO:0000313" key="8">
    <source>
        <dbReference type="Proteomes" id="UP001652624"/>
    </source>
</evidence>
<dbReference type="RefSeq" id="XP_060061035.1">
    <property type="nucleotide sequence ID" value="XM_060205052.1"/>
</dbReference>
<feature type="signal peptide" evidence="7">
    <location>
        <begin position="1"/>
        <end position="20"/>
    </location>
</feature>
<dbReference type="Gene3D" id="1.20.5.780">
    <property type="entry name" value="Single helix bin"/>
    <property type="match status" value="1"/>
</dbReference>
<keyword evidence="6 7" id="KW-0472">Membrane</keyword>
<dbReference type="InterPro" id="IPR000272">
    <property type="entry name" value="Ion-transport_regulator_FXYD"/>
</dbReference>